<dbReference type="SMART" id="SM00448">
    <property type="entry name" value="REC"/>
    <property type="match status" value="1"/>
</dbReference>
<comment type="caution">
    <text evidence="7">The sequence shown here is derived from an EMBL/GenBank/DDBJ whole genome shotgun (WGS) entry which is preliminary data.</text>
</comment>
<evidence type="ECO:0000313" key="7">
    <source>
        <dbReference type="EMBL" id="MFD2616453.1"/>
    </source>
</evidence>
<evidence type="ECO:0000313" key="8">
    <source>
        <dbReference type="Proteomes" id="UP001597458"/>
    </source>
</evidence>
<dbReference type="InterPro" id="IPR058245">
    <property type="entry name" value="NreC/VraR/RcsB-like_REC"/>
</dbReference>
<keyword evidence="4" id="KW-0804">Transcription</keyword>
<name>A0ABW5PNM4_9BACI</name>
<evidence type="ECO:0000256" key="1">
    <source>
        <dbReference type="ARBA" id="ARBA00022553"/>
    </source>
</evidence>
<evidence type="ECO:0000256" key="3">
    <source>
        <dbReference type="ARBA" id="ARBA00023125"/>
    </source>
</evidence>
<keyword evidence="2" id="KW-0805">Transcription regulation</keyword>
<dbReference type="InterPro" id="IPR011006">
    <property type="entry name" value="CheY-like_superfamily"/>
</dbReference>
<dbReference type="Gene3D" id="3.40.50.2300">
    <property type="match status" value="1"/>
</dbReference>
<evidence type="ECO:0000256" key="5">
    <source>
        <dbReference type="PROSITE-ProRule" id="PRU00169"/>
    </source>
</evidence>
<feature type="modified residue" description="4-aspartylphosphate" evidence="5">
    <location>
        <position position="56"/>
    </location>
</feature>
<dbReference type="PROSITE" id="PS50110">
    <property type="entry name" value="RESPONSE_REGULATORY"/>
    <property type="match status" value="1"/>
</dbReference>
<dbReference type="CDD" id="cd17535">
    <property type="entry name" value="REC_NarL-like"/>
    <property type="match status" value="1"/>
</dbReference>
<dbReference type="SUPFAM" id="SSF52172">
    <property type="entry name" value="CheY-like"/>
    <property type="match status" value="1"/>
</dbReference>
<organism evidence="7 8">
    <name type="scientific">Terrilactibacillus laevilacticus</name>
    <dbReference type="NCBI Taxonomy" id="1380157"/>
    <lineage>
        <taxon>Bacteria</taxon>
        <taxon>Bacillati</taxon>
        <taxon>Bacillota</taxon>
        <taxon>Bacilli</taxon>
        <taxon>Bacillales</taxon>
        <taxon>Bacillaceae</taxon>
        <taxon>Terrilactibacillus</taxon>
    </lineage>
</organism>
<reference evidence="8" key="1">
    <citation type="journal article" date="2019" name="Int. J. Syst. Evol. Microbiol.">
        <title>The Global Catalogue of Microorganisms (GCM) 10K type strain sequencing project: providing services to taxonomists for standard genome sequencing and annotation.</title>
        <authorList>
            <consortium name="The Broad Institute Genomics Platform"/>
            <consortium name="The Broad Institute Genome Sequencing Center for Infectious Disease"/>
            <person name="Wu L."/>
            <person name="Ma J."/>
        </authorList>
    </citation>
    <scope>NUCLEOTIDE SEQUENCE [LARGE SCALE GENOMIC DNA]</scope>
    <source>
        <strain evidence="8">TISTR 2241</strain>
    </source>
</reference>
<dbReference type="EMBL" id="JBHUMR010000007">
    <property type="protein sequence ID" value="MFD2616453.1"/>
    <property type="molecule type" value="Genomic_DNA"/>
</dbReference>
<feature type="domain" description="Response regulatory" evidence="6">
    <location>
        <begin position="5"/>
        <end position="121"/>
    </location>
</feature>
<accession>A0ABW5PNM4</accession>
<keyword evidence="3" id="KW-0238">DNA-binding</keyword>
<dbReference type="Pfam" id="PF00072">
    <property type="entry name" value="Response_reg"/>
    <property type="match status" value="1"/>
</dbReference>
<dbReference type="RefSeq" id="WP_141189873.1">
    <property type="nucleotide sequence ID" value="NZ_JBHUMR010000007.1"/>
</dbReference>
<dbReference type="InterPro" id="IPR039420">
    <property type="entry name" value="WalR-like"/>
</dbReference>
<evidence type="ECO:0000256" key="4">
    <source>
        <dbReference type="ARBA" id="ARBA00023163"/>
    </source>
</evidence>
<dbReference type="InterPro" id="IPR001789">
    <property type="entry name" value="Sig_transdc_resp-reg_receiver"/>
</dbReference>
<evidence type="ECO:0000259" key="6">
    <source>
        <dbReference type="PROSITE" id="PS50110"/>
    </source>
</evidence>
<proteinExistence type="predicted"/>
<keyword evidence="8" id="KW-1185">Reference proteome</keyword>
<protein>
    <submittedName>
        <fullName evidence="7">Response regulator</fullName>
    </submittedName>
</protein>
<evidence type="ECO:0000256" key="2">
    <source>
        <dbReference type="ARBA" id="ARBA00023015"/>
    </source>
</evidence>
<gene>
    <name evidence="7" type="ORF">ACFSTF_03870</name>
</gene>
<dbReference type="PANTHER" id="PTHR43214">
    <property type="entry name" value="TWO-COMPONENT RESPONSE REGULATOR"/>
    <property type="match status" value="1"/>
</dbReference>
<keyword evidence="1 5" id="KW-0597">Phosphoprotein</keyword>
<dbReference type="Proteomes" id="UP001597458">
    <property type="component" value="Unassembled WGS sequence"/>
</dbReference>
<sequence length="201" mass="22976">MSNISVYLIAEEMLIRKSLKIVLESLSNISVIGVSDNEKEVMTSFKDHLPDVILIDIKMPMSDRLKMITAIKRLNPSQKIIILTTFEEEAYVRFALHAGADFFILRDVKPQILIKGIENLNQFDTLIPQDMATKVLKLTYDQDKLKDSIRLTSQEKDLITDLSKGLTPKDISKKLLTSTAMVRFYISRLFFGACHHPNFVE</sequence>